<dbReference type="HAMAP" id="MF_00836">
    <property type="entry name" value="PhnN"/>
    <property type="match status" value="1"/>
</dbReference>
<organism evidence="7 8">
    <name type="scientific">Roseovarius pacificus</name>
    <dbReference type="NCBI Taxonomy" id="337701"/>
    <lineage>
        <taxon>Bacteria</taxon>
        <taxon>Pseudomonadati</taxon>
        <taxon>Pseudomonadota</taxon>
        <taxon>Alphaproteobacteria</taxon>
        <taxon>Rhodobacterales</taxon>
        <taxon>Roseobacteraceae</taxon>
        <taxon>Roseovarius</taxon>
    </lineage>
</organism>
<dbReference type="Proteomes" id="UP000183974">
    <property type="component" value="Unassembled WGS sequence"/>
</dbReference>
<dbReference type="AlphaFoldDB" id="A0A1M7JN19"/>
<evidence type="ECO:0000256" key="5">
    <source>
        <dbReference type="ARBA" id="ARBA00022840"/>
    </source>
</evidence>
<dbReference type="GO" id="GO:0019634">
    <property type="term" value="P:organic phosphonate metabolic process"/>
    <property type="evidence" value="ECO:0007669"/>
    <property type="project" value="UniProtKB-UniRule"/>
</dbReference>
<evidence type="ECO:0000256" key="4">
    <source>
        <dbReference type="ARBA" id="ARBA00022741"/>
    </source>
</evidence>
<gene>
    <name evidence="6" type="primary">phnN</name>
    <name evidence="7" type="ORF">SAMN05444398_1219</name>
</gene>
<keyword evidence="4 6" id="KW-0547">Nucleotide-binding</keyword>
<keyword evidence="8" id="KW-1185">Reference proteome</keyword>
<dbReference type="GO" id="GO:0006015">
    <property type="term" value="P:5-phosphoribose 1-diphosphate biosynthetic process"/>
    <property type="evidence" value="ECO:0007669"/>
    <property type="project" value="UniProtKB-UniRule"/>
</dbReference>
<feature type="binding site" evidence="6">
    <location>
        <begin position="11"/>
        <end position="18"/>
    </location>
    <ligand>
        <name>ATP</name>
        <dbReference type="ChEBI" id="CHEBI:30616"/>
    </ligand>
</feature>
<keyword evidence="3 6" id="KW-0808">Transferase</keyword>
<comment type="similarity">
    <text evidence="6">Belongs to the ribose 1,5-bisphosphokinase family.</text>
</comment>
<dbReference type="UniPathway" id="UPA00087">
    <property type="reaction ID" value="UER00175"/>
</dbReference>
<comment type="catalytic activity">
    <reaction evidence="1 6">
        <text>alpha-D-ribose 1,5-bisphosphate + ATP = 5-phospho-alpha-D-ribose 1-diphosphate + ADP</text>
        <dbReference type="Rhea" id="RHEA:20109"/>
        <dbReference type="ChEBI" id="CHEBI:30616"/>
        <dbReference type="ChEBI" id="CHEBI:58017"/>
        <dbReference type="ChEBI" id="CHEBI:68688"/>
        <dbReference type="ChEBI" id="CHEBI:456216"/>
        <dbReference type="EC" id="2.7.4.23"/>
    </reaction>
</comment>
<sequence>MSTGRLIAVAGPSGAGKDSVMRGLAEAAPALVPVRRAITRAPGLGGEEYDALSEAGFAARAEAGEFCLHWTAHGLRYGIPASVLDDVRGGAQRMANLSRTVLDEAARVFPELEVLHITANPETLARRLAGRGREGRDDIARRLSRSTEPLPAGLTVHRLHNDGPIGTSVDRALHMLGLAAPARLTEGQ</sequence>
<dbReference type="Pfam" id="PF13238">
    <property type="entry name" value="AAA_18"/>
    <property type="match status" value="1"/>
</dbReference>
<evidence type="ECO:0000256" key="1">
    <source>
        <dbReference type="ARBA" id="ARBA00000373"/>
    </source>
</evidence>
<dbReference type="GO" id="GO:0005524">
    <property type="term" value="F:ATP binding"/>
    <property type="evidence" value="ECO:0007669"/>
    <property type="project" value="UniProtKB-KW"/>
</dbReference>
<dbReference type="InterPro" id="IPR027417">
    <property type="entry name" value="P-loop_NTPase"/>
</dbReference>
<dbReference type="STRING" id="337701.SAMN05444398_1219"/>
<dbReference type="EMBL" id="FRBR01000021">
    <property type="protein sequence ID" value="SHM53937.1"/>
    <property type="molecule type" value="Genomic_DNA"/>
</dbReference>
<keyword evidence="5 6" id="KW-0067">ATP-binding</keyword>
<dbReference type="GO" id="GO:0033863">
    <property type="term" value="F:ribose 1,5-bisphosphate phosphokinase activity"/>
    <property type="evidence" value="ECO:0007669"/>
    <property type="project" value="UniProtKB-UniRule"/>
</dbReference>
<dbReference type="Gene3D" id="3.40.50.300">
    <property type="entry name" value="P-loop containing nucleotide triphosphate hydrolases"/>
    <property type="match status" value="1"/>
</dbReference>
<evidence type="ECO:0000256" key="3">
    <source>
        <dbReference type="ARBA" id="ARBA00022679"/>
    </source>
</evidence>
<dbReference type="SUPFAM" id="SSF52540">
    <property type="entry name" value="P-loop containing nucleoside triphosphate hydrolases"/>
    <property type="match status" value="1"/>
</dbReference>
<comment type="pathway">
    <text evidence="2 6">Metabolic intermediate biosynthesis; 5-phospho-alpha-D-ribose 1-diphosphate biosynthesis; 5-phospho-alpha-D-ribose 1-diphosphate from D-ribose 5-phosphate (route II): step 3/3.</text>
</comment>
<evidence type="ECO:0000256" key="2">
    <source>
        <dbReference type="ARBA" id="ARBA00005069"/>
    </source>
</evidence>
<accession>A0A1M7JN19</accession>
<protein>
    <recommendedName>
        <fullName evidence="6">Ribose 1,5-bisphosphate phosphokinase PhnN</fullName>
        <ecNumber evidence="6">2.7.4.23</ecNumber>
    </recommendedName>
    <alternativeName>
        <fullName evidence="6">Ribose 1,5-bisphosphokinase</fullName>
    </alternativeName>
</protein>
<comment type="function">
    <text evidence="6">Catalyzes the phosphorylation of ribose 1,5-bisphosphate to 5-phospho-D-ribosyl alpha-1-diphosphate (PRPP).</text>
</comment>
<evidence type="ECO:0000313" key="7">
    <source>
        <dbReference type="EMBL" id="SHM53937.1"/>
    </source>
</evidence>
<dbReference type="OrthoDB" id="341217at2"/>
<name>A0A1M7JN19_9RHOB</name>
<dbReference type="InterPro" id="IPR012699">
    <property type="entry name" value="PhnN"/>
</dbReference>
<keyword evidence="7" id="KW-0418">Kinase</keyword>
<evidence type="ECO:0000256" key="6">
    <source>
        <dbReference type="HAMAP-Rule" id="MF_00836"/>
    </source>
</evidence>
<dbReference type="EC" id="2.7.4.23" evidence="6"/>
<reference evidence="7 8" key="1">
    <citation type="submission" date="2016-11" db="EMBL/GenBank/DDBJ databases">
        <authorList>
            <person name="Jaros S."/>
            <person name="Januszkiewicz K."/>
            <person name="Wedrychowicz H."/>
        </authorList>
    </citation>
    <scope>NUCLEOTIDE SEQUENCE [LARGE SCALE GENOMIC DNA]</scope>
    <source>
        <strain evidence="7 8">DSM 29589</strain>
    </source>
</reference>
<dbReference type="NCBIfam" id="TIGR02322">
    <property type="entry name" value="phosphon_PhnN"/>
    <property type="match status" value="1"/>
</dbReference>
<dbReference type="RefSeq" id="WP_073037553.1">
    <property type="nucleotide sequence ID" value="NZ_BMLR01000008.1"/>
</dbReference>
<proteinExistence type="inferred from homology"/>
<evidence type="ECO:0000313" key="8">
    <source>
        <dbReference type="Proteomes" id="UP000183974"/>
    </source>
</evidence>